<reference evidence="4" key="1">
    <citation type="submission" date="2020-05" db="EMBL/GenBank/DDBJ databases">
        <authorList>
            <person name="Chiriac C."/>
            <person name="Salcher M."/>
            <person name="Ghai R."/>
            <person name="Kavagutti S V."/>
        </authorList>
    </citation>
    <scope>NUCLEOTIDE SEQUENCE</scope>
</reference>
<dbReference type="AlphaFoldDB" id="A0A6J7IFB0"/>
<dbReference type="InterPro" id="IPR029787">
    <property type="entry name" value="Nucleotide_cyclase"/>
</dbReference>
<feature type="region of interest" description="Disordered" evidence="1">
    <location>
        <begin position="523"/>
        <end position="562"/>
    </location>
</feature>
<dbReference type="InterPro" id="IPR000160">
    <property type="entry name" value="GGDEF_dom"/>
</dbReference>
<dbReference type="Pfam" id="PF08447">
    <property type="entry name" value="PAS_3"/>
    <property type="match status" value="1"/>
</dbReference>
<evidence type="ECO:0000256" key="1">
    <source>
        <dbReference type="SAM" id="MobiDB-lite"/>
    </source>
</evidence>
<dbReference type="CDD" id="cd01949">
    <property type="entry name" value="GGDEF"/>
    <property type="match status" value="1"/>
</dbReference>
<dbReference type="SUPFAM" id="SSF55073">
    <property type="entry name" value="Nucleotide cyclase"/>
    <property type="match status" value="1"/>
</dbReference>
<dbReference type="InterPro" id="IPR013655">
    <property type="entry name" value="PAS_fold_3"/>
</dbReference>
<dbReference type="InterPro" id="IPR043128">
    <property type="entry name" value="Rev_trsase/Diguanyl_cyclase"/>
</dbReference>
<feature type="compositionally biased region" description="Pro residues" evidence="1">
    <location>
        <begin position="549"/>
        <end position="562"/>
    </location>
</feature>
<dbReference type="EMBL" id="CAFBND010000009">
    <property type="protein sequence ID" value="CAB4929639.1"/>
    <property type="molecule type" value="Genomic_DNA"/>
</dbReference>
<evidence type="ECO:0000259" key="3">
    <source>
        <dbReference type="PROSITE" id="PS50887"/>
    </source>
</evidence>
<dbReference type="InterPro" id="IPR000014">
    <property type="entry name" value="PAS"/>
</dbReference>
<evidence type="ECO:0000313" key="4">
    <source>
        <dbReference type="EMBL" id="CAB4929639.1"/>
    </source>
</evidence>
<dbReference type="Pfam" id="PF13426">
    <property type="entry name" value="PAS_9"/>
    <property type="match status" value="2"/>
</dbReference>
<feature type="domain" description="PAS" evidence="2">
    <location>
        <begin position="119"/>
        <end position="189"/>
    </location>
</feature>
<proteinExistence type="predicted"/>
<dbReference type="SMART" id="SM00091">
    <property type="entry name" value="PAS"/>
    <property type="match status" value="3"/>
</dbReference>
<dbReference type="InterPro" id="IPR035965">
    <property type="entry name" value="PAS-like_dom_sf"/>
</dbReference>
<dbReference type="PROSITE" id="PS50887">
    <property type="entry name" value="GGDEF"/>
    <property type="match status" value="1"/>
</dbReference>
<sequence length="562" mass="61017">MLLTKVTNSSGSIIDLRYADANPSACAYLGVERHDLVRQTYLQLLPDMRSAEFFRVYKGAFESSQPTVLAAQRLRRSGDSRESVAFRLSCFPVGDHLMVTWRELTADDDALAPQELEPDMSRFRLLAEYSFDMVIGLDSMGGISYASQSAAAAFGRELHLLIGTEWQARVHPADRPLMTQFIARTMNESRHQDATTIRLTDAGGGYAWWSMTGRRVLTARSFAECVLSLRNVHQQVGADQQVRHDAHLLRGAMNAAPMGMALVGLDRRFIETNPALRQMLGYTSEALTALTVADILSPADSSTDWAMRFDANTSPGSTQIKDLVLVRSDGSEFWASHSIVLILDEYGAPDCYMSHFVDVHESRSDWSDLLTQANGDSLTGLLNRRGLSTQLDALLAQVPRTGSLVAVLFIDVDRLKPVNDLFGHAAGDDVLRYVAHSLNTVLREGDIVARLGGDEFVLALSGVSSASDADVVAERIHHLLLAPLTVDHATITVTVSIGLVVLSPGMDGAESLRQADLAAYRAKSQGGGRTARYDTVLDEPDGVASPDTGPAPTPAPPLGLLP</sequence>
<feature type="domain" description="GGDEF" evidence="3">
    <location>
        <begin position="403"/>
        <end position="535"/>
    </location>
</feature>
<dbReference type="Gene3D" id="3.30.70.270">
    <property type="match status" value="1"/>
</dbReference>
<protein>
    <submittedName>
        <fullName evidence="4">Unannotated protein</fullName>
    </submittedName>
</protein>
<dbReference type="Gene3D" id="3.30.450.20">
    <property type="entry name" value="PAS domain"/>
    <property type="match status" value="3"/>
</dbReference>
<name>A0A6J7IFB0_9ZZZZ</name>
<evidence type="ECO:0000259" key="2">
    <source>
        <dbReference type="PROSITE" id="PS50112"/>
    </source>
</evidence>
<dbReference type="PANTHER" id="PTHR44757">
    <property type="entry name" value="DIGUANYLATE CYCLASE DGCP"/>
    <property type="match status" value="1"/>
</dbReference>
<dbReference type="SMART" id="SM00267">
    <property type="entry name" value="GGDEF"/>
    <property type="match status" value="1"/>
</dbReference>
<gene>
    <name evidence="4" type="ORF">UFOPK3752_00344</name>
</gene>
<organism evidence="4">
    <name type="scientific">freshwater metagenome</name>
    <dbReference type="NCBI Taxonomy" id="449393"/>
    <lineage>
        <taxon>unclassified sequences</taxon>
        <taxon>metagenomes</taxon>
        <taxon>ecological metagenomes</taxon>
    </lineage>
</organism>
<dbReference type="SUPFAM" id="SSF55785">
    <property type="entry name" value="PYP-like sensor domain (PAS domain)"/>
    <property type="match status" value="3"/>
</dbReference>
<dbReference type="Pfam" id="PF00990">
    <property type="entry name" value="GGDEF"/>
    <property type="match status" value="1"/>
</dbReference>
<dbReference type="NCBIfam" id="TIGR00229">
    <property type="entry name" value="sensory_box"/>
    <property type="match status" value="2"/>
</dbReference>
<dbReference type="NCBIfam" id="TIGR00254">
    <property type="entry name" value="GGDEF"/>
    <property type="match status" value="1"/>
</dbReference>
<accession>A0A6J7IFB0</accession>
<dbReference type="PANTHER" id="PTHR44757:SF2">
    <property type="entry name" value="BIOFILM ARCHITECTURE MAINTENANCE PROTEIN MBAA"/>
    <property type="match status" value="1"/>
</dbReference>
<feature type="domain" description="PAS" evidence="2">
    <location>
        <begin position="245"/>
        <end position="300"/>
    </location>
</feature>
<dbReference type="CDD" id="cd00130">
    <property type="entry name" value="PAS"/>
    <property type="match status" value="2"/>
</dbReference>
<dbReference type="InterPro" id="IPR052155">
    <property type="entry name" value="Biofilm_reg_signaling"/>
</dbReference>
<dbReference type="PROSITE" id="PS50112">
    <property type="entry name" value="PAS"/>
    <property type="match status" value="2"/>
</dbReference>